<sequence>MNIPATFTLAPGYIPGTDFVTRFLLQDERIMDIIVKEVAGQNVDNTAYGLGRCAWASKCISDAVYIPKLPHLSPILVEVQCDINEDFIARLVSYSLQLKQEYGQLPKVLVISIKSITTEVKSKFKNLENNCMYTMNCDFWAEICQIISAESIQTHLNKNPLNKLAALGHFLIQQKRNILSIGQKHDPTIQLLYQILKDKFENECYVEEEKLVVIKDLCFKAKTQFEKIVKCLQNGE</sequence>
<organism evidence="1 2">
    <name type="scientific">Rhizopus azygosporus</name>
    <name type="common">Rhizopus microsporus var. azygosporus</name>
    <dbReference type="NCBI Taxonomy" id="86630"/>
    <lineage>
        <taxon>Eukaryota</taxon>
        <taxon>Fungi</taxon>
        <taxon>Fungi incertae sedis</taxon>
        <taxon>Mucoromycota</taxon>
        <taxon>Mucoromycotina</taxon>
        <taxon>Mucoromycetes</taxon>
        <taxon>Mucorales</taxon>
        <taxon>Mucorineae</taxon>
        <taxon>Rhizopodaceae</taxon>
        <taxon>Rhizopus</taxon>
    </lineage>
</organism>
<evidence type="ECO:0000313" key="1">
    <source>
        <dbReference type="EMBL" id="RCH90899.1"/>
    </source>
</evidence>
<comment type="caution">
    <text evidence="1">The sequence shown here is derived from an EMBL/GenBank/DDBJ whole genome shotgun (WGS) entry which is preliminary data.</text>
</comment>
<name>A0A367JM07_RHIAZ</name>
<dbReference type="OrthoDB" id="2281119at2759"/>
<dbReference type="Proteomes" id="UP000252139">
    <property type="component" value="Unassembled WGS sequence"/>
</dbReference>
<accession>A0A367JM07</accession>
<keyword evidence="2" id="KW-1185">Reference proteome</keyword>
<protein>
    <submittedName>
        <fullName evidence="1">Uncharacterized protein</fullName>
    </submittedName>
</protein>
<dbReference type="EMBL" id="PJQL01001051">
    <property type="protein sequence ID" value="RCH90899.1"/>
    <property type="molecule type" value="Genomic_DNA"/>
</dbReference>
<dbReference type="AlphaFoldDB" id="A0A367JM07"/>
<gene>
    <name evidence="1" type="ORF">CU097_008302</name>
</gene>
<evidence type="ECO:0000313" key="2">
    <source>
        <dbReference type="Proteomes" id="UP000252139"/>
    </source>
</evidence>
<proteinExistence type="predicted"/>
<reference evidence="1 2" key="1">
    <citation type="journal article" date="2018" name="G3 (Bethesda)">
        <title>Phylogenetic and Phylogenomic Definition of Rhizopus Species.</title>
        <authorList>
            <person name="Gryganskyi A.P."/>
            <person name="Golan J."/>
            <person name="Dolatabadi S."/>
            <person name="Mondo S."/>
            <person name="Robb S."/>
            <person name="Idnurm A."/>
            <person name="Muszewska A."/>
            <person name="Steczkiewicz K."/>
            <person name="Masonjones S."/>
            <person name="Liao H.L."/>
            <person name="Gajdeczka M.T."/>
            <person name="Anike F."/>
            <person name="Vuek A."/>
            <person name="Anishchenko I.M."/>
            <person name="Voigt K."/>
            <person name="de Hoog G.S."/>
            <person name="Smith M.E."/>
            <person name="Heitman J."/>
            <person name="Vilgalys R."/>
            <person name="Stajich J.E."/>
        </authorList>
    </citation>
    <scope>NUCLEOTIDE SEQUENCE [LARGE SCALE GENOMIC DNA]</scope>
    <source>
        <strain evidence="1 2">CBS 357.93</strain>
    </source>
</reference>